<dbReference type="AlphaFoldDB" id="A0A6A5S7P6"/>
<dbReference type="Pfam" id="PF05336">
    <property type="entry name" value="rhaM"/>
    <property type="match status" value="1"/>
</dbReference>
<protein>
    <submittedName>
        <fullName evidence="1">Rhamnose mutarotase</fullName>
    </submittedName>
</protein>
<dbReference type="GO" id="GO:0016857">
    <property type="term" value="F:racemase and epimerase activity, acting on carbohydrates and derivatives"/>
    <property type="evidence" value="ECO:0007669"/>
    <property type="project" value="InterPro"/>
</dbReference>
<dbReference type="OrthoDB" id="9981546at2759"/>
<proteinExistence type="predicted"/>
<dbReference type="PANTHER" id="PTHR34389">
    <property type="entry name" value="L-RHAMNOSE MUTAROTASE"/>
    <property type="match status" value="1"/>
</dbReference>
<dbReference type="Gene3D" id="3.30.70.100">
    <property type="match status" value="1"/>
</dbReference>
<gene>
    <name evidence="1" type="ORF">EJ02DRAFT_460378</name>
</gene>
<sequence>MPAPQEKSQENSQESQGPRRIGQWLYLREECIDEYKRCHAKVWPEVLEQIKDSNIRDYSIFLALTPRPTLFASFKYIGQAFDADMARMAANAKVQEWWEMTDGMQASPVEGAEGSARGPGWWGQSEEVFYVE</sequence>
<organism evidence="1 2">
    <name type="scientific">Clathrospora elynae</name>
    <dbReference type="NCBI Taxonomy" id="706981"/>
    <lineage>
        <taxon>Eukaryota</taxon>
        <taxon>Fungi</taxon>
        <taxon>Dikarya</taxon>
        <taxon>Ascomycota</taxon>
        <taxon>Pezizomycotina</taxon>
        <taxon>Dothideomycetes</taxon>
        <taxon>Pleosporomycetidae</taxon>
        <taxon>Pleosporales</taxon>
        <taxon>Diademaceae</taxon>
        <taxon>Clathrospora</taxon>
    </lineage>
</organism>
<dbReference type="InterPro" id="IPR011008">
    <property type="entry name" value="Dimeric_a/b-barrel"/>
</dbReference>
<dbReference type="Proteomes" id="UP000800038">
    <property type="component" value="Unassembled WGS sequence"/>
</dbReference>
<dbReference type="EMBL" id="ML976270">
    <property type="protein sequence ID" value="KAF1935438.1"/>
    <property type="molecule type" value="Genomic_DNA"/>
</dbReference>
<name>A0A6A5S7P6_9PLEO</name>
<evidence type="ECO:0000313" key="2">
    <source>
        <dbReference type="Proteomes" id="UP000800038"/>
    </source>
</evidence>
<reference evidence="1" key="1">
    <citation type="journal article" date="2020" name="Stud. Mycol.">
        <title>101 Dothideomycetes genomes: a test case for predicting lifestyles and emergence of pathogens.</title>
        <authorList>
            <person name="Haridas S."/>
            <person name="Albert R."/>
            <person name="Binder M."/>
            <person name="Bloem J."/>
            <person name="Labutti K."/>
            <person name="Salamov A."/>
            <person name="Andreopoulos B."/>
            <person name="Baker S."/>
            <person name="Barry K."/>
            <person name="Bills G."/>
            <person name="Bluhm B."/>
            <person name="Cannon C."/>
            <person name="Castanera R."/>
            <person name="Culley D."/>
            <person name="Daum C."/>
            <person name="Ezra D."/>
            <person name="Gonzalez J."/>
            <person name="Henrissat B."/>
            <person name="Kuo A."/>
            <person name="Liang C."/>
            <person name="Lipzen A."/>
            <person name="Lutzoni F."/>
            <person name="Magnuson J."/>
            <person name="Mondo S."/>
            <person name="Nolan M."/>
            <person name="Ohm R."/>
            <person name="Pangilinan J."/>
            <person name="Park H.-J."/>
            <person name="Ramirez L."/>
            <person name="Alfaro M."/>
            <person name="Sun H."/>
            <person name="Tritt A."/>
            <person name="Yoshinaga Y."/>
            <person name="Zwiers L.-H."/>
            <person name="Turgeon B."/>
            <person name="Goodwin S."/>
            <person name="Spatafora J."/>
            <person name="Crous P."/>
            <person name="Grigoriev I."/>
        </authorList>
    </citation>
    <scope>NUCLEOTIDE SEQUENCE</scope>
    <source>
        <strain evidence="1">CBS 161.51</strain>
    </source>
</reference>
<dbReference type="SUPFAM" id="SSF54909">
    <property type="entry name" value="Dimeric alpha+beta barrel"/>
    <property type="match status" value="1"/>
</dbReference>
<accession>A0A6A5S7P6</accession>
<evidence type="ECO:0000313" key="1">
    <source>
        <dbReference type="EMBL" id="KAF1935438.1"/>
    </source>
</evidence>
<dbReference type="InterPro" id="IPR008000">
    <property type="entry name" value="Rham/fucose_mutarotase"/>
</dbReference>
<dbReference type="PANTHER" id="PTHR34389:SF2">
    <property type="entry name" value="L-RHAMNOSE MUTAROTASE"/>
    <property type="match status" value="1"/>
</dbReference>
<keyword evidence="2" id="KW-1185">Reference proteome</keyword>